<reference evidence="2" key="1">
    <citation type="journal article" date="2017" name="Nat. Ecol. Evol.">
        <title>Genome expansion and lineage-specific genetic innovations in the forest pathogenic fungi Armillaria.</title>
        <authorList>
            <person name="Sipos G."/>
            <person name="Prasanna A.N."/>
            <person name="Walter M.C."/>
            <person name="O'Connor E."/>
            <person name="Balint B."/>
            <person name="Krizsan K."/>
            <person name="Kiss B."/>
            <person name="Hess J."/>
            <person name="Varga T."/>
            <person name="Slot J."/>
            <person name="Riley R."/>
            <person name="Boka B."/>
            <person name="Rigling D."/>
            <person name="Barry K."/>
            <person name="Lee J."/>
            <person name="Mihaltcheva S."/>
            <person name="LaButti K."/>
            <person name="Lipzen A."/>
            <person name="Waldron R."/>
            <person name="Moloney N.M."/>
            <person name="Sperisen C."/>
            <person name="Kredics L."/>
            <person name="Vagvoelgyi C."/>
            <person name="Patrignani A."/>
            <person name="Fitzpatrick D."/>
            <person name="Nagy I."/>
            <person name="Doyle S."/>
            <person name="Anderson J.B."/>
            <person name="Grigoriev I.V."/>
            <person name="Gueldener U."/>
            <person name="Muensterkoetter M."/>
            <person name="Nagy L.G."/>
        </authorList>
    </citation>
    <scope>NUCLEOTIDE SEQUENCE [LARGE SCALE GENOMIC DNA]</scope>
    <source>
        <strain evidence="2">Ar21-2</strain>
    </source>
</reference>
<accession>A0A2H3D7F7</accession>
<dbReference type="AlphaFoldDB" id="A0A2H3D7F7"/>
<dbReference type="InParanoid" id="A0A2H3D7F7"/>
<dbReference type="EMBL" id="KZ293679">
    <property type="protein sequence ID" value="PBK87372.1"/>
    <property type="molecule type" value="Genomic_DNA"/>
</dbReference>
<evidence type="ECO:0000313" key="2">
    <source>
        <dbReference type="Proteomes" id="UP000217790"/>
    </source>
</evidence>
<sequence>MSTLFIVVAQSELVHWDASALAEVRACLIGLQSTLRRVLGTRNGIVAVRILLGSIHFDQSHQRDAWLPCQSIEVSLNRFRLALGRRLSARVYYNQDDHVDFNDELALMKRTRTSSMYIIYVTYDSEKYGG</sequence>
<name>A0A2H3D7F7_ARMGA</name>
<evidence type="ECO:0000313" key="1">
    <source>
        <dbReference type="EMBL" id="PBK87372.1"/>
    </source>
</evidence>
<protein>
    <submittedName>
        <fullName evidence="1">Uncharacterized protein</fullName>
    </submittedName>
</protein>
<proteinExistence type="predicted"/>
<keyword evidence="2" id="KW-1185">Reference proteome</keyword>
<dbReference type="Proteomes" id="UP000217790">
    <property type="component" value="Unassembled WGS sequence"/>
</dbReference>
<gene>
    <name evidence="1" type="ORF">ARMGADRAFT_1034926</name>
</gene>
<dbReference type="OMA" id="SHQRDAW"/>
<organism evidence="1 2">
    <name type="scientific">Armillaria gallica</name>
    <name type="common">Bulbous honey fungus</name>
    <name type="synonym">Armillaria bulbosa</name>
    <dbReference type="NCBI Taxonomy" id="47427"/>
    <lineage>
        <taxon>Eukaryota</taxon>
        <taxon>Fungi</taxon>
        <taxon>Dikarya</taxon>
        <taxon>Basidiomycota</taxon>
        <taxon>Agaricomycotina</taxon>
        <taxon>Agaricomycetes</taxon>
        <taxon>Agaricomycetidae</taxon>
        <taxon>Agaricales</taxon>
        <taxon>Marasmiineae</taxon>
        <taxon>Physalacriaceae</taxon>
        <taxon>Armillaria</taxon>
    </lineage>
</organism>
<dbReference type="OrthoDB" id="2901175at2759"/>